<accession>A0A399EQP3</accession>
<feature type="transmembrane region" description="Helical" evidence="7">
    <location>
        <begin position="62"/>
        <end position="79"/>
    </location>
</feature>
<dbReference type="PANTHER" id="PTHR30477">
    <property type="entry name" value="ABC-TRANSPORTER METAL-BINDING PROTEIN"/>
    <property type="match status" value="1"/>
</dbReference>
<proteinExistence type="inferred from homology"/>
<comment type="subcellular location">
    <subcellularLocation>
        <location evidence="6">Cell membrane</location>
        <topology evidence="6">Multi-pass membrane protein</topology>
    </subcellularLocation>
    <subcellularLocation>
        <location evidence="1">Membrane</location>
        <topology evidence="1">Multi-pass membrane protein</topology>
    </subcellularLocation>
</comment>
<dbReference type="Pfam" id="PF00950">
    <property type="entry name" value="ABC-3"/>
    <property type="match status" value="1"/>
</dbReference>
<dbReference type="InterPro" id="IPR001626">
    <property type="entry name" value="ABC_TroCD"/>
</dbReference>
<evidence type="ECO:0000256" key="2">
    <source>
        <dbReference type="ARBA" id="ARBA00008034"/>
    </source>
</evidence>
<keyword evidence="3 6" id="KW-0812">Transmembrane</keyword>
<dbReference type="SUPFAM" id="SSF81345">
    <property type="entry name" value="ABC transporter involved in vitamin B12 uptake, BtuC"/>
    <property type="match status" value="1"/>
</dbReference>
<comment type="similarity">
    <text evidence="2 6">Belongs to the ABC-3 integral membrane protein family.</text>
</comment>
<keyword evidence="5 7" id="KW-0472">Membrane</keyword>
<evidence type="ECO:0000256" key="1">
    <source>
        <dbReference type="ARBA" id="ARBA00004141"/>
    </source>
</evidence>
<dbReference type="PANTHER" id="PTHR30477:SF0">
    <property type="entry name" value="METAL TRANSPORT SYSTEM MEMBRANE PROTEIN TM_0125-RELATED"/>
    <property type="match status" value="1"/>
</dbReference>
<dbReference type="GO" id="GO:0055085">
    <property type="term" value="P:transmembrane transport"/>
    <property type="evidence" value="ECO:0007669"/>
    <property type="project" value="InterPro"/>
</dbReference>
<dbReference type="GO" id="GO:0010043">
    <property type="term" value="P:response to zinc ion"/>
    <property type="evidence" value="ECO:0007669"/>
    <property type="project" value="TreeGrafter"/>
</dbReference>
<reference evidence="8 9" key="1">
    <citation type="submission" date="2018-08" db="EMBL/GenBank/DDBJ databases">
        <title>Meiothermus luteus KCTC 52599 genome sequencing project.</title>
        <authorList>
            <person name="Da Costa M.S."/>
            <person name="Albuquerque L."/>
            <person name="Raposo P."/>
            <person name="Froufe H.J.C."/>
            <person name="Barroso C.S."/>
            <person name="Egas C."/>
        </authorList>
    </citation>
    <scope>NUCLEOTIDE SEQUENCE [LARGE SCALE GENOMIC DNA]</scope>
    <source>
        <strain evidence="8 9">KCTC 52599</strain>
    </source>
</reference>
<evidence type="ECO:0000313" key="8">
    <source>
        <dbReference type="EMBL" id="RIH85873.1"/>
    </source>
</evidence>
<feature type="transmembrane region" description="Helical" evidence="7">
    <location>
        <begin position="169"/>
        <end position="186"/>
    </location>
</feature>
<gene>
    <name evidence="8" type="primary">znuB</name>
    <name evidence="8" type="ORF">Mlute_01461</name>
</gene>
<sequence>MLEALQLPFMQRALLAGLLVGGLASYLGVMVVQRRLSFLGDGLAHAAFAGVALGLLLHQEPLWVAIPFAVGVSLAITWVREQSSLGDDTAIGIFFAVSVALGVLFMSLRQGFAPDAVAYLFGSILTVTPTDLWAMGLVALGVVALLPLWPDWAYATFDRELALADRRPVLLHDYLLAALVALVVVVSVKVVGIVLIAAFIVIPAATARLLSQTFAAMTLRAVGIGAFSVLPGLASAYLFDIPAGSAIVLTQALFFLLALGLRRL</sequence>
<feature type="transmembrane region" description="Helical" evidence="7">
    <location>
        <begin position="12"/>
        <end position="31"/>
    </location>
</feature>
<keyword evidence="9" id="KW-1185">Reference proteome</keyword>
<dbReference type="RefSeq" id="WP_119360089.1">
    <property type="nucleotide sequence ID" value="NZ_QWKZ01000039.1"/>
</dbReference>
<evidence type="ECO:0000256" key="7">
    <source>
        <dbReference type="SAM" id="Phobius"/>
    </source>
</evidence>
<feature type="transmembrane region" description="Helical" evidence="7">
    <location>
        <begin position="217"/>
        <end position="237"/>
    </location>
</feature>
<keyword evidence="4 7" id="KW-1133">Transmembrane helix</keyword>
<name>A0A399EQP3_9DEIN</name>
<evidence type="ECO:0000313" key="9">
    <source>
        <dbReference type="Proteomes" id="UP000265800"/>
    </source>
</evidence>
<dbReference type="EMBL" id="QWKZ01000039">
    <property type="protein sequence ID" value="RIH85873.1"/>
    <property type="molecule type" value="Genomic_DNA"/>
</dbReference>
<feature type="transmembrane region" description="Helical" evidence="7">
    <location>
        <begin position="243"/>
        <end position="261"/>
    </location>
</feature>
<dbReference type="AlphaFoldDB" id="A0A399EQP3"/>
<dbReference type="OrthoDB" id="9798540at2"/>
<comment type="caution">
    <text evidence="8">The sequence shown here is derived from an EMBL/GenBank/DDBJ whole genome shotgun (WGS) entry which is preliminary data.</text>
</comment>
<dbReference type="Gene3D" id="1.10.3470.10">
    <property type="entry name" value="ABC transporter involved in vitamin B12 uptake, BtuC"/>
    <property type="match status" value="1"/>
</dbReference>
<dbReference type="InterPro" id="IPR037294">
    <property type="entry name" value="ABC_BtuC-like"/>
</dbReference>
<keyword evidence="6" id="KW-0813">Transport</keyword>
<evidence type="ECO:0000256" key="5">
    <source>
        <dbReference type="ARBA" id="ARBA00023136"/>
    </source>
</evidence>
<evidence type="ECO:0000256" key="6">
    <source>
        <dbReference type="RuleBase" id="RU003943"/>
    </source>
</evidence>
<evidence type="ECO:0000256" key="4">
    <source>
        <dbReference type="ARBA" id="ARBA00022989"/>
    </source>
</evidence>
<dbReference type="Proteomes" id="UP000265800">
    <property type="component" value="Unassembled WGS sequence"/>
</dbReference>
<dbReference type="GO" id="GO:0043190">
    <property type="term" value="C:ATP-binding cassette (ABC) transporter complex"/>
    <property type="evidence" value="ECO:0007669"/>
    <property type="project" value="InterPro"/>
</dbReference>
<feature type="transmembrane region" description="Helical" evidence="7">
    <location>
        <begin position="91"/>
        <end position="112"/>
    </location>
</feature>
<organism evidence="8 9">
    <name type="scientific">Meiothermus luteus</name>
    <dbReference type="NCBI Taxonomy" id="2026184"/>
    <lineage>
        <taxon>Bacteria</taxon>
        <taxon>Thermotogati</taxon>
        <taxon>Deinococcota</taxon>
        <taxon>Deinococci</taxon>
        <taxon>Thermales</taxon>
        <taxon>Thermaceae</taxon>
        <taxon>Meiothermus</taxon>
    </lineage>
</organism>
<protein>
    <submittedName>
        <fullName evidence="8">High-affinity zinc uptake system membrane protein ZnuB</fullName>
    </submittedName>
</protein>
<feature type="transmembrane region" description="Helical" evidence="7">
    <location>
        <begin position="192"/>
        <end position="210"/>
    </location>
</feature>
<evidence type="ECO:0000256" key="3">
    <source>
        <dbReference type="ARBA" id="ARBA00022692"/>
    </source>
</evidence>
<feature type="transmembrane region" description="Helical" evidence="7">
    <location>
        <begin position="38"/>
        <end position="56"/>
    </location>
</feature>
<feature type="transmembrane region" description="Helical" evidence="7">
    <location>
        <begin position="132"/>
        <end position="149"/>
    </location>
</feature>